<dbReference type="InterPro" id="IPR036291">
    <property type="entry name" value="NAD(P)-bd_dom_sf"/>
</dbReference>
<sequence length="321" mass="36024">MATFKFGIMGTGGIAAKFADAVQLIDNCEITAVSNRTVEKAKVFAEKYHIEKVYDEFETMLANQYLDAVYIATTTDVHYRLVQLCIKYKVPVLCEKAAFMTSTEAISALDHARDEKVFVMEAMWSKFLPTYRQALRWLTEGKIGRISVGDFKLGNIVAQDPHNRFFDPQLGGGATFDLTVYPFDLTTMLLGNEYNHVDATANWRYGVDITDHVVLHYSTYLATMTTSFVAALGNQFVIYGDGGKIVIPNANGATEAFLYDAAGQLIEHYQDTVTKNGFTYEIEEVIRCVRAGKLESPVVPHQLTITSARLYDRIWEQAPEQ</sequence>
<dbReference type="Pfam" id="PF01408">
    <property type="entry name" value="GFO_IDH_MocA"/>
    <property type="match status" value="1"/>
</dbReference>
<feature type="domain" description="Gfo/Idh/MocA-like oxidoreductase N-terminal" evidence="3">
    <location>
        <begin position="4"/>
        <end position="121"/>
    </location>
</feature>
<evidence type="ECO:0000313" key="5">
    <source>
        <dbReference type="EMBL" id="MFD1465632.1"/>
    </source>
</evidence>
<evidence type="ECO:0000256" key="2">
    <source>
        <dbReference type="ARBA" id="ARBA00023002"/>
    </source>
</evidence>
<organism evidence="5 6">
    <name type="scientific">Lapidilactobacillus mulanensis</name>
    <dbReference type="NCBI Taxonomy" id="2485999"/>
    <lineage>
        <taxon>Bacteria</taxon>
        <taxon>Bacillati</taxon>
        <taxon>Bacillota</taxon>
        <taxon>Bacilli</taxon>
        <taxon>Lactobacillales</taxon>
        <taxon>Lactobacillaceae</taxon>
        <taxon>Lapidilactobacillus</taxon>
    </lineage>
</organism>
<dbReference type="EMBL" id="JBHTOF010000068">
    <property type="protein sequence ID" value="MFD1465632.1"/>
    <property type="molecule type" value="Genomic_DNA"/>
</dbReference>
<accession>A0ABW4DLT3</accession>
<dbReference type="Gene3D" id="3.30.360.10">
    <property type="entry name" value="Dihydrodipicolinate Reductase, domain 2"/>
    <property type="match status" value="1"/>
</dbReference>
<dbReference type="InterPro" id="IPR050984">
    <property type="entry name" value="Gfo/Idh/MocA_domain"/>
</dbReference>
<evidence type="ECO:0000259" key="3">
    <source>
        <dbReference type="Pfam" id="PF01408"/>
    </source>
</evidence>
<evidence type="ECO:0000259" key="4">
    <source>
        <dbReference type="Pfam" id="PF22725"/>
    </source>
</evidence>
<evidence type="ECO:0000313" key="6">
    <source>
        <dbReference type="Proteomes" id="UP001597244"/>
    </source>
</evidence>
<dbReference type="SUPFAM" id="SSF51735">
    <property type="entry name" value="NAD(P)-binding Rossmann-fold domains"/>
    <property type="match status" value="1"/>
</dbReference>
<dbReference type="Gene3D" id="3.40.50.720">
    <property type="entry name" value="NAD(P)-binding Rossmann-like Domain"/>
    <property type="match status" value="1"/>
</dbReference>
<keyword evidence="2" id="KW-0560">Oxidoreductase</keyword>
<protein>
    <submittedName>
        <fullName evidence="5">Gfo/Idh/MocA family protein</fullName>
    </submittedName>
</protein>
<dbReference type="PANTHER" id="PTHR22604">
    <property type="entry name" value="OXIDOREDUCTASES"/>
    <property type="match status" value="1"/>
</dbReference>
<reference evidence="6" key="1">
    <citation type="journal article" date="2019" name="Int. J. Syst. Evol. Microbiol.">
        <title>The Global Catalogue of Microorganisms (GCM) 10K type strain sequencing project: providing services to taxonomists for standard genome sequencing and annotation.</title>
        <authorList>
            <consortium name="The Broad Institute Genomics Platform"/>
            <consortium name="The Broad Institute Genome Sequencing Center for Infectious Disease"/>
            <person name="Wu L."/>
            <person name="Ma J."/>
        </authorList>
    </citation>
    <scope>NUCLEOTIDE SEQUENCE [LARGE SCALE GENOMIC DNA]</scope>
    <source>
        <strain evidence="6">CCM 8951</strain>
    </source>
</reference>
<dbReference type="PANTHER" id="PTHR22604:SF105">
    <property type="entry name" value="TRANS-1,2-DIHYDROBENZENE-1,2-DIOL DEHYDROGENASE"/>
    <property type="match status" value="1"/>
</dbReference>
<dbReference type="InterPro" id="IPR055170">
    <property type="entry name" value="GFO_IDH_MocA-like_dom"/>
</dbReference>
<dbReference type="RefSeq" id="WP_125576260.1">
    <property type="nucleotide sequence ID" value="NZ_JBHTOF010000068.1"/>
</dbReference>
<evidence type="ECO:0000256" key="1">
    <source>
        <dbReference type="ARBA" id="ARBA00010928"/>
    </source>
</evidence>
<dbReference type="SUPFAM" id="SSF55347">
    <property type="entry name" value="Glyceraldehyde-3-phosphate dehydrogenase-like, C-terminal domain"/>
    <property type="match status" value="1"/>
</dbReference>
<gene>
    <name evidence="5" type="ORF">ACFQ4L_06005</name>
</gene>
<comment type="caution">
    <text evidence="5">The sequence shown here is derived from an EMBL/GenBank/DDBJ whole genome shotgun (WGS) entry which is preliminary data.</text>
</comment>
<dbReference type="InterPro" id="IPR000683">
    <property type="entry name" value="Gfo/Idh/MocA-like_OxRdtase_N"/>
</dbReference>
<keyword evidence="6" id="KW-1185">Reference proteome</keyword>
<dbReference type="Proteomes" id="UP001597244">
    <property type="component" value="Unassembled WGS sequence"/>
</dbReference>
<name>A0ABW4DLT3_9LACO</name>
<comment type="similarity">
    <text evidence="1">Belongs to the Gfo/Idh/MocA family.</text>
</comment>
<feature type="domain" description="GFO/IDH/MocA-like oxidoreductase" evidence="4">
    <location>
        <begin position="131"/>
        <end position="245"/>
    </location>
</feature>
<dbReference type="Pfam" id="PF22725">
    <property type="entry name" value="GFO_IDH_MocA_C3"/>
    <property type="match status" value="1"/>
</dbReference>
<proteinExistence type="inferred from homology"/>